<gene>
    <name evidence="3" type="ORF">K450DRAFT_223189</name>
</gene>
<reference evidence="3" key="1">
    <citation type="submission" date="2021-06" db="EMBL/GenBank/DDBJ databases">
        <authorList>
            <consortium name="DOE Joint Genome Institute"/>
            <person name="Mondo S.J."/>
            <person name="Amses K.R."/>
            <person name="Simmons D.R."/>
            <person name="Longcore J.E."/>
            <person name="Seto K."/>
            <person name="Alves G.H."/>
            <person name="Bonds A.E."/>
            <person name="Quandt C.A."/>
            <person name="Davis W.J."/>
            <person name="Chang Y."/>
            <person name="Letcher P.M."/>
            <person name="Powell M.J."/>
            <person name="Kuo A."/>
            <person name="Labutti K."/>
            <person name="Pangilinan J."/>
            <person name="Andreopoulos W."/>
            <person name="Tritt A."/>
            <person name="Riley R."/>
            <person name="Hundley H."/>
            <person name="Johnson J."/>
            <person name="Lipzen A."/>
            <person name="Barry K."/>
            <person name="Berbee M.L."/>
            <person name="Buchler N.E."/>
            <person name="Grigoriev I.V."/>
            <person name="Spatafora J.W."/>
            <person name="Stajich J.E."/>
            <person name="James T.Y."/>
        </authorList>
    </citation>
    <scope>NUCLEOTIDE SEQUENCE</scope>
    <source>
        <strain evidence="3">AG</strain>
    </source>
</reference>
<organism evidence="3 4">
    <name type="scientific">Umbelopsis ramanniana AG</name>
    <dbReference type="NCBI Taxonomy" id="1314678"/>
    <lineage>
        <taxon>Eukaryota</taxon>
        <taxon>Fungi</taxon>
        <taxon>Fungi incertae sedis</taxon>
        <taxon>Mucoromycota</taxon>
        <taxon>Mucoromycotina</taxon>
        <taxon>Umbelopsidomycetes</taxon>
        <taxon>Umbelopsidales</taxon>
        <taxon>Umbelopsidaceae</taxon>
        <taxon>Umbelopsis</taxon>
    </lineage>
</organism>
<sequence length="251" mass="28108">MHELNTDQLEELFGSDNSDFDDSFSDDQTRMDARLGSDRNRSPARMLTSEKFGRIPGLRLLRQGLSHSVQTKLLDTIISAKYFNGATNNQAMHFGDLPQQFQDIGQWAKRDTDLLESIDREPLFDQAILNLYRPGEGIRSHVDLQKFDDGILIVSLLSSCVMIMTPASEAQKHATSYSEEGNLDDGIPILLRPGDVLAMIGPARWDWAHCIPARLVDDVNGDIIQRGSRVSITLRKLNCTTADAIELGHRQ</sequence>
<dbReference type="AlphaFoldDB" id="A0AAD5HHS5"/>
<dbReference type="PROSITE" id="PS51471">
    <property type="entry name" value="FE2OG_OXY"/>
    <property type="match status" value="1"/>
</dbReference>
<dbReference type="GeneID" id="75911367"/>
<dbReference type="PANTHER" id="PTHR21052:SF0">
    <property type="entry name" value="ALPHA-KETOGLUTARATE-DEPENDENT DIOXYGENASE ALKB HOMOLOG 7, MITOCHONDRIAL"/>
    <property type="match status" value="1"/>
</dbReference>
<evidence type="ECO:0000256" key="1">
    <source>
        <dbReference type="SAM" id="MobiDB-lite"/>
    </source>
</evidence>
<dbReference type="InterPro" id="IPR037151">
    <property type="entry name" value="AlkB-like_sf"/>
</dbReference>
<dbReference type="Pfam" id="PF13532">
    <property type="entry name" value="2OG-FeII_Oxy_2"/>
    <property type="match status" value="1"/>
</dbReference>
<dbReference type="PANTHER" id="PTHR21052">
    <property type="entry name" value="SPERMATOGENESIS ASSOCIATED 11-RELATED"/>
    <property type="match status" value="1"/>
</dbReference>
<name>A0AAD5HHS5_UMBRA</name>
<dbReference type="Proteomes" id="UP001206595">
    <property type="component" value="Unassembled WGS sequence"/>
</dbReference>
<protein>
    <recommendedName>
        <fullName evidence="2">Fe2OG dioxygenase domain-containing protein</fullName>
    </recommendedName>
</protein>
<dbReference type="InterPro" id="IPR005123">
    <property type="entry name" value="Oxoglu/Fe-dep_dioxygenase_dom"/>
</dbReference>
<evidence type="ECO:0000259" key="2">
    <source>
        <dbReference type="PROSITE" id="PS51471"/>
    </source>
</evidence>
<feature type="region of interest" description="Disordered" evidence="1">
    <location>
        <begin position="13"/>
        <end position="43"/>
    </location>
</feature>
<dbReference type="GO" id="GO:0006631">
    <property type="term" value="P:fatty acid metabolic process"/>
    <property type="evidence" value="ECO:0007669"/>
    <property type="project" value="TreeGrafter"/>
</dbReference>
<feature type="domain" description="Fe2OG dioxygenase" evidence="2">
    <location>
        <begin position="123"/>
        <end position="238"/>
    </location>
</feature>
<dbReference type="InterPro" id="IPR032870">
    <property type="entry name" value="ALKBH7-like"/>
</dbReference>
<dbReference type="Gene3D" id="2.60.120.590">
    <property type="entry name" value="Alpha-ketoglutarate-dependent dioxygenase AlkB-like"/>
    <property type="match status" value="1"/>
</dbReference>
<evidence type="ECO:0000313" key="4">
    <source>
        <dbReference type="Proteomes" id="UP001206595"/>
    </source>
</evidence>
<dbReference type="InterPro" id="IPR027450">
    <property type="entry name" value="AlkB-like"/>
</dbReference>
<proteinExistence type="predicted"/>
<dbReference type="EMBL" id="MU620896">
    <property type="protein sequence ID" value="KAI8583349.1"/>
    <property type="molecule type" value="Genomic_DNA"/>
</dbReference>
<accession>A0AAD5HHS5</accession>
<dbReference type="RefSeq" id="XP_051448353.1">
    <property type="nucleotide sequence ID" value="XM_051586019.1"/>
</dbReference>
<dbReference type="GO" id="GO:0006974">
    <property type="term" value="P:DNA damage response"/>
    <property type="evidence" value="ECO:0007669"/>
    <property type="project" value="InterPro"/>
</dbReference>
<keyword evidence="4" id="KW-1185">Reference proteome</keyword>
<dbReference type="SUPFAM" id="SSF51197">
    <property type="entry name" value="Clavaminate synthase-like"/>
    <property type="match status" value="1"/>
</dbReference>
<comment type="caution">
    <text evidence="3">The sequence shown here is derived from an EMBL/GenBank/DDBJ whole genome shotgun (WGS) entry which is preliminary data.</text>
</comment>
<evidence type="ECO:0000313" key="3">
    <source>
        <dbReference type="EMBL" id="KAI8583349.1"/>
    </source>
</evidence>
<reference evidence="3" key="2">
    <citation type="journal article" date="2022" name="Proc. Natl. Acad. Sci. U.S.A.">
        <title>Diploid-dominant life cycles characterize the early evolution of Fungi.</title>
        <authorList>
            <person name="Amses K.R."/>
            <person name="Simmons D.R."/>
            <person name="Longcore J.E."/>
            <person name="Mondo S.J."/>
            <person name="Seto K."/>
            <person name="Jeronimo G.H."/>
            <person name="Bonds A.E."/>
            <person name="Quandt C.A."/>
            <person name="Davis W.J."/>
            <person name="Chang Y."/>
            <person name="Federici B.A."/>
            <person name="Kuo A."/>
            <person name="LaButti K."/>
            <person name="Pangilinan J."/>
            <person name="Andreopoulos W."/>
            <person name="Tritt A."/>
            <person name="Riley R."/>
            <person name="Hundley H."/>
            <person name="Johnson J."/>
            <person name="Lipzen A."/>
            <person name="Barry K."/>
            <person name="Lang B.F."/>
            <person name="Cuomo C.A."/>
            <person name="Buchler N.E."/>
            <person name="Grigoriev I.V."/>
            <person name="Spatafora J.W."/>
            <person name="Stajich J.E."/>
            <person name="James T.Y."/>
        </authorList>
    </citation>
    <scope>NUCLEOTIDE SEQUENCE</scope>
    <source>
        <strain evidence="3">AG</strain>
    </source>
</reference>
<dbReference type="GO" id="GO:0005759">
    <property type="term" value="C:mitochondrial matrix"/>
    <property type="evidence" value="ECO:0007669"/>
    <property type="project" value="TreeGrafter"/>
</dbReference>
<feature type="compositionally biased region" description="Basic and acidic residues" evidence="1">
    <location>
        <begin position="27"/>
        <end position="41"/>
    </location>
</feature>